<dbReference type="Proteomes" id="UP001054252">
    <property type="component" value="Unassembled WGS sequence"/>
</dbReference>
<dbReference type="SUPFAM" id="SSF57667">
    <property type="entry name" value="beta-beta-alpha zinc fingers"/>
    <property type="match status" value="2"/>
</dbReference>
<comment type="subcellular location">
    <subcellularLocation>
        <location evidence="1">Nucleus</location>
    </subcellularLocation>
</comment>
<evidence type="ECO:0000313" key="9">
    <source>
        <dbReference type="EMBL" id="GKV40651.1"/>
    </source>
</evidence>
<dbReference type="Gene3D" id="3.30.160.60">
    <property type="entry name" value="Classic Zinc Finger"/>
    <property type="match status" value="1"/>
</dbReference>
<dbReference type="PANTHER" id="PTHR47287">
    <property type="entry name" value="C2H2 AND C2HC ZINC FINGERS SUPERFAMILY PROTEIN"/>
    <property type="match status" value="1"/>
</dbReference>
<evidence type="ECO:0000313" key="10">
    <source>
        <dbReference type="Proteomes" id="UP001054252"/>
    </source>
</evidence>
<evidence type="ECO:0000256" key="4">
    <source>
        <dbReference type="ARBA" id="ARBA00022833"/>
    </source>
</evidence>
<feature type="region of interest" description="Disordered" evidence="7">
    <location>
        <begin position="106"/>
        <end position="129"/>
    </location>
</feature>
<feature type="compositionally biased region" description="Polar residues" evidence="7">
    <location>
        <begin position="174"/>
        <end position="206"/>
    </location>
</feature>
<dbReference type="GO" id="GO:0008270">
    <property type="term" value="F:zinc ion binding"/>
    <property type="evidence" value="ECO:0007669"/>
    <property type="project" value="UniProtKB-KW"/>
</dbReference>
<dbReference type="PROSITE" id="PS00028">
    <property type="entry name" value="ZINC_FINGER_C2H2_1"/>
    <property type="match status" value="2"/>
</dbReference>
<evidence type="ECO:0000256" key="5">
    <source>
        <dbReference type="ARBA" id="ARBA00023242"/>
    </source>
</evidence>
<evidence type="ECO:0000256" key="6">
    <source>
        <dbReference type="PROSITE-ProRule" id="PRU00042"/>
    </source>
</evidence>
<comment type="caution">
    <text evidence="9">The sequence shown here is derived from an EMBL/GenBank/DDBJ whole genome shotgun (WGS) entry which is preliminary data.</text>
</comment>
<feature type="domain" description="C2H2-type" evidence="8">
    <location>
        <begin position="93"/>
        <end position="120"/>
    </location>
</feature>
<feature type="region of interest" description="Disordered" evidence="7">
    <location>
        <begin position="1"/>
        <end position="65"/>
    </location>
</feature>
<accession>A0AAV5LTB5</accession>
<dbReference type="AlphaFoldDB" id="A0AAV5LTB5"/>
<evidence type="ECO:0000256" key="2">
    <source>
        <dbReference type="ARBA" id="ARBA00022723"/>
    </source>
</evidence>
<reference evidence="9 10" key="1">
    <citation type="journal article" date="2021" name="Commun. Biol.">
        <title>The genome of Shorea leprosula (Dipterocarpaceae) highlights the ecological relevance of drought in aseasonal tropical rainforests.</title>
        <authorList>
            <person name="Ng K.K.S."/>
            <person name="Kobayashi M.J."/>
            <person name="Fawcett J.A."/>
            <person name="Hatakeyama M."/>
            <person name="Paape T."/>
            <person name="Ng C.H."/>
            <person name="Ang C.C."/>
            <person name="Tnah L.H."/>
            <person name="Lee C.T."/>
            <person name="Nishiyama T."/>
            <person name="Sese J."/>
            <person name="O'Brien M.J."/>
            <person name="Copetti D."/>
            <person name="Mohd Noor M.I."/>
            <person name="Ong R.C."/>
            <person name="Putra M."/>
            <person name="Sireger I.Z."/>
            <person name="Indrioko S."/>
            <person name="Kosugi Y."/>
            <person name="Izuno A."/>
            <person name="Isagi Y."/>
            <person name="Lee S.L."/>
            <person name="Shimizu K.K."/>
        </authorList>
    </citation>
    <scope>NUCLEOTIDE SEQUENCE [LARGE SCALE GENOMIC DNA]</scope>
    <source>
        <strain evidence="9">214</strain>
    </source>
</reference>
<proteinExistence type="predicted"/>
<gene>
    <name evidence="9" type="ORF">SLEP1_g48260</name>
</gene>
<dbReference type="InterPro" id="IPR044246">
    <property type="entry name" value="ZFP3-like"/>
</dbReference>
<dbReference type="GO" id="GO:0005634">
    <property type="term" value="C:nucleus"/>
    <property type="evidence" value="ECO:0007669"/>
    <property type="project" value="UniProtKB-SubCell"/>
</dbReference>
<keyword evidence="4" id="KW-0862">Zinc</keyword>
<keyword evidence="3 6" id="KW-0863">Zinc-finger</keyword>
<dbReference type="InterPro" id="IPR036236">
    <property type="entry name" value="Znf_C2H2_sf"/>
</dbReference>
<evidence type="ECO:0000256" key="1">
    <source>
        <dbReference type="ARBA" id="ARBA00004123"/>
    </source>
</evidence>
<dbReference type="PANTHER" id="PTHR47287:SF15">
    <property type="entry name" value="ZINC FINGER PROTEIN 3-LIKE"/>
    <property type="match status" value="1"/>
</dbReference>
<evidence type="ECO:0000256" key="7">
    <source>
        <dbReference type="SAM" id="MobiDB-lite"/>
    </source>
</evidence>
<keyword evidence="2" id="KW-0479">Metal-binding</keyword>
<feature type="region of interest" description="Disordered" evidence="7">
    <location>
        <begin position="173"/>
        <end position="218"/>
    </location>
</feature>
<name>A0AAV5LTB5_9ROSI</name>
<keyword evidence="10" id="KW-1185">Reference proteome</keyword>
<evidence type="ECO:0000256" key="3">
    <source>
        <dbReference type="ARBA" id="ARBA00022771"/>
    </source>
</evidence>
<feature type="domain" description="C2H2-type" evidence="8">
    <location>
        <begin position="30"/>
        <end position="57"/>
    </location>
</feature>
<dbReference type="GO" id="GO:0009788">
    <property type="term" value="P:negative regulation of abscisic acid-activated signaling pathway"/>
    <property type="evidence" value="ECO:0007669"/>
    <property type="project" value="InterPro"/>
</dbReference>
<dbReference type="EMBL" id="BPVZ01000143">
    <property type="protein sequence ID" value="GKV40651.1"/>
    <property type="molecule type" value="Genomic_DNA"/>
</dbReference>
<keyword evidence="5" id="KW-0539">Nucleus</keyword>
<dbReference type="Pfam" id="PF13912">
    <property type="entry name" value="zf-C2H2_6"/>
    <property type="match status" value="2"/>
</dbReference>
<dbReference type="PROSITE" id="PS50157">
    <property type="entry name" value="ZINC_FINGER_C2H2_2"/>
    <property type="match status" value="2"/>
</dbReference>
<sequence>MADRSRNNLPSGAKPTRHAAAPSITSSPRSPCPHCPRLFDSPQALGGHQNAHKHERAAQRNLPATHQQQYQAAVFFNVWPEHIQPPIISSPLFPCPHCSRLFDSPQALGGHQKAHKRKRADPPATHQQRYHPLPLFPADQHQQHTSSIPFPHSPGMDHTADAARFVNVWPEPIQPQQHLPSSSVPHQSFLGVSTTPDALSPTTDVGDSSADIDLTPRL</sequence>
<protein>
    <recommendedName>
        <fullName evidence="8">C2H2-type domain-containing protein</fullName>
    </recommendedName>
</protein>
<organism evidence="9 10">
    <name type="scientific">Rubroshorea leprosula</name>
    <dbReference type="NCBI Taxonomy" id="152421"/>
    <lineage>
        <taxon>Eukaryota</taxon>
        <taxon>Viridiplantae</taxon>
        <taxon>Streptophyta</taxon>
        <taxon>Embryophyta</taxon>
        <taxon>Tracheophyta</taxon>
        <taxon>Spermatophyta</taxon>
        <taxon>Magnoliopsida</taxon>
        <taxon>eudicotyledons</taxon>
        <taxon>Gunneridae</taxon>
        <taxon>Pentapetalae</taxon>
        <taxon>rosids</taxon>
        <taxon>malvids</taxon>
        <taxon>Malvales</taxon>
        <taxon>Dipterocarpaceae</taxon>
        <taxon>Rubroshorea</taxon>
    </lineage>
</organism>
<evidence type="ECO:0000259" key="8">
    <source>
        <dbReference type="PROSITE" id="PS50157"/>
    </source>
</evidence>
<dbReference type="InterPro" id="IPR013087">
    <property type="entry name" value="Znf_C2H2_type"/>
</dbReference>
<dbReference type="SMART" id="SM00355">
    <property type="entry name" value="ZnF_C2H2"/>
    <property type="match status" value="2"/>
</dbReference>